<evidence type="ECO:0000256" key="1">
    <source>
        <dbReference type="ARBA" id="ARBA00022723"/>
    </source>
</evidence>
<dbReference type="FunFam" id="3.30.160.60:FF:000930">
    <property type="entry name" value="Zinc finger protein 335"/>
    <property type="match status" value="1"/>
</dbReference>
<feature type="domain" description="C2H2-type" evidence="6">
    <location>
        <begin position="492"/>
        <end position="519"/>
    </location>
</feature>
<evidence type="ECO:0000259" key="6">
    <source>
        <dbReference type="PROSITE" id="PS50157"/>
    </source>
</evidence>
<dbReference type="PROSITE" id="PS50157">
    <property type="entry name" value="ZINC_FINGER_C2H2_2"/>
    <property type="match status" value="5"/>
</dbReference>
<dbReference type="FunFam" id="3.30.160.60:FF:004444">
    <property type="match status" value="1"/>
</dbReference>
<dbReference type="GO" id="GO:0005634">
    <property type="term" value="C:nucleus"/>
    <property type="evidence" value="ECO:0007669"/>
    <property type="project" value="TreeGrafter"/>
</dbReference>
<evidence type="ECO:0000256" key="4">
    <source>
        <dbReference type="ARBA" id="ARBA00022833"/>
    </source>
</evidence>
<dbReference type="Proteomes" id="UP000694400">
    <property type="component" value="Chromosome 16"/>
</dbReference>
<proteinExistence type="predicted"/>
<dbReference type="GO" id="GO:0045944">
    <property type="term" value="P:positive regulation of transcription by RNA polymerase II"/>
    <property type="evidence" value="ECO:0007669"/>
    <property type="project" value="TreeGrafter"/>
</dbReference>
<sequence>MKTHSTEKPHMCDKCGKSFKKRYTFKMHLLTHIQAIANRRFKCEFCDYVCEDKKVLLNHQLSHMNDKPYKCSFCKYSTFREDFLVSHMAVKHTGGKPFACEFCHFTTKHKKNLRLHVHCRHADSFEEWAQRHPEEPPCRRRPFFTLQQIEELKQQHSQVQAPAEPEASPPVPLGPITYQAVQAVPGAEPPILSQDSLEGATIIYEQGVAGSAELATQTALDLLLNMSTQRELATGSLQVRRAEGGRASCRALHREEGAELDSSEQQQKLVTLHMAEPGETLVQEAYEEATLGGSELQQITIPFGGTTEYSIITPISEEIQAPGTLYSGEEESSAETSRAVVVSEAVMTEALKDHNNHYIMSPGVSGSQLHHMEWRCCLSLASRGPGGTGSQRQVAPGAVCHQAAPEGLSFIPDLRRAGGLIPKGQVACAPRHGQEALVQGFYSQEALVQDIYSQKVFMQDLHSHVHRESRNGESQESPHWSHMVQHASLRPHKCTHCSFASKNKKDLRRHMLTHTNEKPFSCQICGQRFNRNGHLKFHMQRLHSSEGKRPGAPAAAAQQTIILNSDEDTLATLQSKMFVASPPRAARPAARVLSGSLLAGEPEEATYIQEITTADGQTVQHLVTSDNQVQYIIAQDGVQHLLPHEYVVVPEGHHIQVQDGQITHIQYEQGSQFLQEPQIQYMPVSPEQQLVTQAQLEAAAHSAVSAVADAAMAQAQGVFTAEATAEQIQQLQQGIHYDVITLAD</sequence>
<dbReference type="GO" id="GO:0007420">
    <property type="term" value="P:brain development"/>
    <property type="evidence" value="ECO:0007669"/>
    <property type="project" value="TreeGrafter"/>
</dbReference>
<accession>A0A8B9ZE74</accession>
<dbReference type="FunFam" id="3.30.160.60:FF:000444">
    <property type="entry name" value="Zinc finger protein 335"/>
    <property type="match status" value="1"/>
</dbReference>
<feature type="domain" description="C2H2-type" evidence="6">
    <location>
        <begin position="520"/>
        <end position="548"/>
    </location>
</feature>
<evidence type="ECO:0000313" key="7">
    <source>
        <dbReference type="Ensembl" id="ENSAPLP00020011354.1"/>
    </source>
</evidence>
<protein>
    <submittedName>
        <fullName evidence="7">Zinc finger protein 335</fullName>
    </submittedName>
</protein>
<dbReference type="InterPro" id="IPR036236">
    <property type="entry name" value="Znf_C2H2_sf"/>
</dbReference>
<reference evidence="7" key="2">
    <citation type="submission" date="2025-08" db="UniProtKB">
        <authorList>
            <consortium name="Ensembl"/>
        </authorList>
    </citation>
    <scope>IDENTIFICATION</scope>
</reference>
<reference evidence="7" key="1">
    <citation type="submission" date="2019-08" db="EMBL/GenBank/DDBJ databases">
        <title>Three high-quality genomes provides insights into domestication of ducks.</title>
        <authorList>
            <person name="Hou Z.C."/>
            <person name="Zhu F."/>
            <person name="Yin Z.T."/>
            <person name="Zhang F."/>
        </authorList>
    </citation>
    <scope>NUCLEOTIDE SEQUENCE [LARGE SCALE GENOMIC DNA]</scope>
</reference>
<name>A0A8B9ZE74_ANAPL</name>
<dbReference type="PROSITE" id="PS00028">
    <property type="entry name" value="ZINC_FINGER_C2H2_1"/>
    <property type="match status" value="3"/>
</dbReference>
<dbReference type="PANTHER" id="PTHR24403">
    <property type="entry name" value="ZINC FINGER PROTEIN"/>
    <property type="match status" value="1"/>
</dbReference>
<keyword evidence="3 5" id="KW-0863">Zinc-finger</keyword>
<feature type="domain" description="C2H2-type" evidence="6">
    <location>
        <begin position="69"/>
        <end position="97"/>
    </location>
</feature>
<evidence type="ECO:0000256" key="2">
    <source>
        <dbReference type="ARBA" id="ARBA00022737"/>
    </source>
</evidence>
<evidence type="ECO:0000256" key="3">
    <source>
        <dbReference type="ARBA" id="ARBA00022771"/>
    </source>
</evidence>
<reference evidence="7" key="3">
    <citation type="submission" date="2025-09" db="UniProtKB">
        <authorList>
            <consortium name="Ensembl"/>
        </authorList>
    </citation>
    <scope>IDENTIFICATION</scope>
</reference>
<dbReference type="InterPro" id="IPR013087">
    <property type="entry name" value="Znf_C2H2_type"/>
</dbReference>
<dbReference type="GO" id="GO:0008270">
    <property type="term" value="F:zinc ion binding"/>
    <property type="evidence" value="ECO:0007669"/>
    <property type="project" value="UniProtKB-KW"/>
</dbReference>
<dbReference type="InterPro" id="IPR050688">
    <property type="entry name" value="Zinc_finger/UBP_domain"/>
</dbReference>
<dbReference type="GO" id="GO:0000978">
    <property type="term" value="F:RNA polymerase II cis-regulatory region sequence-specific DNA binding"/>
    <property type="evidence" value="ECO:0007669"/>
    <property type="project" value="TreeGrafter"/>
</dbReference>
<dbReference type="Pfam" id="PF00096">
    <property type="entry name" value="zf-C2H2"/>
    <property type="match status" value="2"/>
</dbReference>
<dbReference type="SMART" id="SM00355">
    <property type="entry name" value="ZnF_C2H2"/>
    <property type="match status" value="6"/>
</dbReference>
<dbReference type="Ensembl" id="ENSAPLT00020012226.1">
    <property type="protein sequence ID" value="ENSAPLP00020011354.1"/>
    <property type="gene ID" value="ENSAPLG00020008368.1"/>
</dbReference>
<organism evidence="7 8">
    <name type="scientific">Anas platyrhynchos</name>
    <name type="common">Mallard</name>
    <name type="synonym">Anas boschas</name>
    <dbReference type="NCBI Taxonomy" id="8839"/>
    <lineage>
        <taxon>Eukaryota</taxon>
        <taxon>Metazoa</taxon>
        <taxon>Chordata</taxon>
        <taxon>Craniata</taxon>
        <taxon>Vertebrata</taxon>
        <taxon>Euteleostomi</taxon>
        <taxon>Archelosauria</taxon>
        <taxon>Archosauria</taxon>
        <taxon>Dinosauria</taxon>
        <taxon>Saurischia</taxon>
        <taxon>Theropoda</taxon>
        <taxon>Coelurosauria</taxon>
        <taxon>Aves</taxon>
        <taxon>Neognathae</taxon>
        <taxon>Galloanserae</taxon>
        <taxon>Anseriformes</taxon>
        <taxon>Anatidae</taxon>
        <taxon>Anatinae</taxon>
        <taxon>Anas</taxon>
    </lineage>
</organism>
<dbReference type="AlphaFoldDB" id="A0A8B9ZE74"/>
<feature type="domain" description="C2H2-type" evidence="6">
    <location>
        <begin position="10"/>
        <end position="32"/>
    </location>
</feature>
<evidence type="ECO:0000256" key="5">
    <source>
        <dbReference type="PROSITE-ProRule" id="PRU00042"/>
    </source>
</evidence>
<dbReference type="Gene3D" id="3.30.160.60">
    <property type="entry name" value="Classic Zinc Finger"/>
    <property type="match status" value="4"/>
</dbReference>
<feature type="domain" description="C2H2-type" evidence="6">
    <location>
        <begin position="41"/>
        <end position="68"/>
    </location>
</feature>
<dbReference type="PANTHER" id="PTHR24403:SF36">
    <property type="entry name" value="ZINC FINGER PROTEIN 335"/>
    <property type="match status" value="1"/>
</dbReference>
<keyword evidence="4" id="KW-0862">Zinc</keyword>
<dbReference type="SUPFAM" id="SSF57667">
    <property type="entry name" value="beta-beta-alpha zinc fingers"/>
    <property type="match status" value="4"/>
</dbReference>
<dbReference type="GO" id="GO:0050769">
    <property type="term" value="P:positive regulation of neurogenesis"/>
    <property type="evidence" value="ECO:0007669"/>
    <property type="project" value="TreeGrafter"/>
</dbReference>
<keyword evidence="1" id="KW-0479">Metal-binding</keyword>
<evidence type="ECO:0000313" key="8">
    <source>
        <dbReference type="Proteomes" id="UP000694400"/>
    </source>
</evidence>
<keyword evidence="2" id="KW-0677">Repeat</keyword>